<dbReference type="EMBL" id="CADCUW010000106">
    <property type="protein sequence ID" value="CAA9394156.1"/>
    <property type="molecule type" value="Genomic_DNA"/>
</dbReference>
<reference evidence="3" key="1">
    <citation type="submission" date="2020-02" db="EMBL/GenBank/DDBJ databases">
        <authorList>
            <person name="Meier V. D."/>
        </authorList>
    </citation>
    <scope>NUCLEOTIDE SEQUENCE</scope>
    <source>
        <strain evidence="3">AVDCRST_MAG01</strain>
    </source>
</reference>
<dbReference type="Pfam" id="PF09723">
    <property type="entry name" value="Zn_ribbon_8"/>
    <property type="match status" value="1"/>
</dbReference>
<dbReference type="SMART" id="SM00834">
    <property type="entry name" value="CxxC_CXXC_SSSS"/>
    <property type="match status" value="1"/>
</dbReference>
<feature type="domain" description="Putative regulatory protein FmdB zinc ribbon" evidence="2">
    <location>
        <begin position="1"/>
        <end position="40"/>
    </location>
</feature>
<dbReference type="PANTHER" id="PTHR34404">
    <property type="entry name" value="REGULATORY PROTEIN, FMDB FAMILY"/>
    <property type="match status" value="1"/>
</dbReference>
<feature type="region of interest" description="Disordered" evidence="1">
    <location>
        <begin position="55"/>
        <end position="101"/>
    </location>
</feature>
<organism evidence="3">
    <name type="scientific">uncultured Rubrobacteraceae bacterium</name>
    <dbReference type="NCBI Taxonomy" id="349277"/>
    <lineage>
        <taxon>Bacteria</taxon>
        <taxon>Bacillati</taxon>
        <taxon>Actinomycetota</taxon>
        <taxon>Rubrobacteria</taxon>
        <taxon>Rubrobacterales</taxon>
        <taxon>Rubrobacteraceae</taxon>
        <taxon>environmental samples</taxon>
    </lineage>
</organism>
<evidence type="ECO:0000259" key="2">
    <source>
        <dbReference type="SMART" id="SM00834"/>
    </source>
</evidence>
<accession>A0A6J4NRZ4</accession>
<evidence type="ECO:0000313" key="3">
    <source>
        <dbReference type="EMBL" id="CAA9394156.1"/>
    </source>
</evidence>
<sequence>MPIYEYKCENDHVFDVMQKMSDDPLTTCIECGAPVRKVLQPVGISFKGSGFYSTDYNSKKGPKEPAASTNGDSKSDTKEKKPAEKSSDKPAASSKSSGTKD</sequence>
<feature type="compositionally biased region" description="Basic and acidic residues" evidence="1">
    <location>
        <begin position="73"/>
        <end position="88"/>
    </location>
</feature>
<name>A0A6J4NRZ4_9ACTN</name>
<dbReference type="AlphaFoldDB" id="A0A6J4NRZ4"/>
<dbReference type="InterPro" id="IPR013429">
    <property type="entry name" value="Regulatory_FmdB_Zinc_ribbon"/>
</dbReference>
<feature type="compositionally biased region" description="Low complexity" evidence="1">
    <location>
        <begin position="89"/>
        <end position="101"/>
    </location>
</feature>
<dbReference type="NCBIfam" id="TIGR02605">
    <property type="entry name" value="CxxC_CxxC_SSSS"/>
    <property type="match status" value="1"/>
</dbReference>
<evidence type="ECO:0000256" key="1">
    <source>
        <dbReference type="SAM" id="MobiDB-lite"/>
    </source>
</evidence>
<gene>
    <name evidence="3" type="ORF">AVDCRST_MAG01-01-664</name>
</gene>
<dbReference type="PANTHER" id="PTHR34404:SF2">
    <property type="entry name" value="CONSERVED SERINE RICH PROTEIN"/>
    <property type="match status" value="1"/>
</dbReference>
<protein>
    <recommendedName>
        <fullName evidence="2">Putative regulatory protein FmdB zinc ribbon domain-containing protein</fullName>
    </recommendedName>
</protein>
<proteinExistence type="predicted"/>